<evidence type="ECO:0000256" key="1">
    <source>
        <dbReference type="ARBA" id="ARBA00007374"/>
    </source>
</evidence>
<dbReference type="Pfam" id="PF03770">
    <property type="entry name" value="IPK"/>
    <property type="match status" value="1"/>
</dbReference>
<dbReference type="PANTHER" id="PTHR12400">
    <property type="entry name" value="INOSITOL POLYPHOSPHATE KINASE"/>
    <property type="match status" value="1"/>
</dbReference>
<dbReference type="Gene3D" id="3.30.470.160">
    <property type="entry name" value="Inositol polyphosphate kinase"/>
    <property type="match status" value="1"/>
</dbReference>
<reference evidence="5" key="1">
    <citation type="submission" date="2019-08" db="EMBL/GenBank/DDBJ databases">
        <title>The improved chromosome-level genome for the pearl oyster Pinctada fucata martensii using PacBio sequencing and Hi-C.</title>
        <authorList>
            <person name="Zheng Z."/>
        </authorList>
    </citation>
    <scope>NUCLEOTIDE SEQUENCE</scope>
    <source>
        <strain evidence="5">ZZ-2019</strain>
        <tissue evidence="5">Adductor muscle</tissue>
    </source>
</reference>
<sequence>MGCIESKQSKYIERDPVETLYLQRTISKKVNDIQTGLSKIPAVTNAIGKDITLEKSPKIAVRNGRMRRSFSSGCLFTKFPRWKGYKVCNLCITDEGTDLDHNVMKHRVAKRHCSRCEMVDDITKNMRKNAPSEFSMSVLANLLALTSLDLAAPASDALVKNRKNDWIQLAGHPGSFAPAGPNTIWKRRITKDNTETMAYESLMEDEAHDIVPMFFREVEYNSEYFIEIEDLLQHFVNPNIMDIKIGKRTFLESEVKNPLLRKDLYEKMVSLDPKAPTTEESEQKAITKLRYMQFRERESSTAELGFRIEALRMANEPPKTNLKKVRSREQINSEFCSFLQGRNTIRLKLCEKLKYLRRKFEMSTFFMSHEIIGSSILMIFDNHENAGVWMIDFSKAKPLEEGRTLTHRAEWTLGNSEDGYLTGVDNLIQILGELQCHEETVSKETECKTVQ</sequence>
<proteinExistence type="inferred from homology"/>
<organism evidence="5 6">
    <name type="scientific">Pinctada imbricata</name>
    <name type="common">Atlantic pearl-oyster</name>
    <name type="synonym">Pinctada martensii</name>
    <dbReference type="NCBI Taxonomy" id="66713"/>
    <lineage>
        <taxon>Eukaryota</taxon>
        <taxon>Metazoa</taxon>
        <taxon>Spiralia</taxon>
        <taxon>Lophotrochozoa</taxon>
        <taxon>Mollusca</taxon>
        <taxon>Bivalvia</taxon>
        <taxon>Autobranchia</taxon>
        <taxon>Pteriomorphia</taxon>
        <taxon>Pterioida</taxon>
        <taxon>Pterioidea</taxon>
        <taxon>Pteriidae</taxon>
        <taxon>Pinctada</taxon>
    </lineage>
</organism>
<gene>
    <name evidence="5" type="ORF">FSP39_005074</name>
</gene>
<comment type="similarity">
    <text evidence="1 4">Belongs to the inositol phosphokinase (IPK) family.</text>
</comment>
<dbReference type="GO" id="GO:0000828">
    <property type="term" value="F:inositol hexakisphosphate kinase activity"/>
    <property type="evidence" value="ECO:0007669"/>
    <property type="project" value="TreeGrafter"/>
</dbReference>
<keyword evidence="3 4" id="KW-0418">Kinase</keyword>
<dbReference type="GO" id="GO:0005737">
    <property type="term" value="C:cytoplasm"/>
    <property type="evidence" value="ECO:0007669"/>
    <property type="project" value="TreeGrafter"/>
</dbReference>
<evidence type="ECO:0000313" key="5">
    <source>
        <dbReference type="EMBL" id="KAK3082774.1"/>
    </source>
</evidence>
<dbReference type="InterPro" id="IPR005522">
    <property type="entry name" value="IPK"/>
</dbReference>
<name>A0AA89BPJ1_PINIB</name>
<dbReference type="GO" id="GO:0046854">
    <property type="term" value="P:phosphatidylinositol phosphate biosynthetic process"/>
    <property type="evidence" value="ECO:0007669"/>
    <property type="project" value="TreeGrafter"/>
</dbReference>
<dbReference type="AlphaFoldDB" id="A0AA89BPJ1"/>
<evidence type="ECO:0000313" key="6">
    <source>
        <dbReference type="Proteomes" id="UP001186944"/>
    </source>
</evidence>
<dbReference type="GO" id="GO:0032958">
    <property type="term" value="P:inositol phosphate biosynthetic process"/>
    <property type="evidence" value="ECO:0007669"/>
    <property type="project" value="InterPro"/>
</dbReference>
<evidence type="ECO:0000256" key="2">
    <source>
        <dbReference type="ARBA" id="ARBA00022679"/>
    </source>
</evidence>
<dbReference type="InterPro" id="IPR038286">
    <property type="entry name" value="IPK_sf"/>
</dbReference>
<keyword evidence="2 4" id="KW-0808">Transferase</keyword>
<dbReference type="SUPFAM" id="SSF56104">
    <property type="entry name" value="SAICAR synthase-like"/>
    <property type="match status" value="1"/>
</dbReference>
<dbReference type="Proteomes" id="UP001186944">
    <property type="component" value="Unassembled WGS sequence"/>
</dbReference>
<dbReference type="EMBL" id="VSWD01000014">
    <property type="protein sequence ID" value="KAK3082774.1"/>
    <property type="molecule type" value="Genomic_DNA"/>
</dbReference>
<evidence type="ECO:0000256" key="3">
    <source>
        <dbReference type="ARBA" id="ARBA00022777"/>
    </source>
</evidence>
<keyword evidence="6" id="KW-1185">Reference proteome</keyword>
<protein>
    <recommendedName>
        <fullName evidence="4">Kinase</fullName>
        <ecNumber evidence="4">2.7.-.-</ecNumber>
    </recommendedName>
</protein>
<dbReference type="PANTHER" id="PTHR12400:SF26">
    <property type="entry name" value="KINASE"/>
    <property type="match status" value="1"/>
</dbReference>
<comment type="caution">
    <text evidence="5">The sequence shown here is derived from an EMBL/GenBank/DDBJ whole genome shotgun (WGS) entry which is preliminary data.</text>
</comment>
<dbReference type="GO" id="GO:0005634">
    <property type="term" value="C:nucleus"/>
    <property type="evidence" value="ECO:0007669"/>
    <property type="project" value="TreeGrafter"/>
</dbReference>
<dbReference type="EC" id="2.7.-.-" evidence="4"/>
<accession>A0AA89BPJ1</accession>
<evidence type="ECO:0000256" key="4">
    <source>
        <dbReference type="RuleBase" id="RU363090"/>
    </source>
</evidence>